<evidence type="ECO:0000313" key="1">
    <source>
        <dbReference type="EMBL" id="GGX72314.1"/>
    </source>
</evidence>
<evidence type="ECO:0000313" key="2">
    <source>
        <dbReference type="Proteomes" id="UP000600865"/>
    </source>
</evidence>
<dbReference type="SUPFAM" id="SSF47598">
    <property type="entry name" value="Ribbon-helix-helix"/>
    <property type="match status" value="1"/>
</dbReference>
<dbReference type="InterPro" id="IPR013321">
    <property type="entry name" value="Arc_rbn_hlx_hlx"/>
</dbReference>
<organism evidence="1 2">
    <name type="scientific">Litorimonas cladophorae</name>
    <dbReference type="NCBI Taxonomy" id="1220491"/>
    <lineage>
        <taxon>Bacteria</taxon>
        <taxon>Pseudomonadati</taxon>
        <taxon>Pseudomonadota</taxon>
        <taxon>Alphaproteobacteria</taxon>
        <taxon>Maricaulales</taxon>
        <taxon>Robiginitomaculaceae</taxon>
    </lineage>
</organism>
<dbReference type="GO" id="GO:0006355">
    <property type="term" value="P:regulation of DNA-templated transcription"/>
    <property type="evidence" value="ECO:0007669"/>
    <property type="project" value="InterPro"/>
</dbReference>
<comment type="caution">
    <text evidence="1">The sequence shown here is derived from an EMBL/GenBank/DDBJ whole genome shotgun (WGS) entry which is preliminary data.</text>
</comment>
<keyword evidence="2" id="KW-1185">Reference proteome</keyword>
<proteinExistence type="predicted"/>
<accession>A0A918KQY1</accession>
<sequence length="206" mass="23281">MVMDKTLNASVYKLALRNVEKFYHTSSRTHIYYQPHIGSLGVKGFGGFADEAYENYDSNLREILGRLSVEELSRSMQLIMDGPRGIEARREIQIRLPSDLKSKLRQNAEDNRTSMSDLIIELIDQAMPYTSDETEMVVWREKFSESMDVANKLKASSTVSSLVSVSVRLSEHRLEAIENVADSMDVRFSKLLAGIVTKQARDLVAA</sequence>
<gene>
    <name evidence="1" type="ORF">GCM10011309_23290</name>
</gene>
<dbReference type="AlphaFoldDB" id="A0A918KQY1"/>
<dbReference type="Gene3D" id="1.10.1220.10">
    <property type="entry name" value="Met repressor-like"/>
    <property type="match status" value="1"/>
</dbReference>
<name>A0A918KQY1_9PROT</name>
<protein>
    <submittedName>
        <fullName evidence="1">Uncharacterized protein</fullName>
    </submittedName>
</protein>
<dbReference type="InterPro" id="IPR010985">
    <property type="entry name" value="Ribbon_hlx_hlx"/>
</dbReference>
<dbReference type="EMBL" id="BMYV01000002">
    <property type="protein sequence ID" value="GGX72314.1"/>
    <property type="molecule type" value="Genomic_DNA"/>
</dbReference>
<dbReference type="Proteomes" id="UP000600865">
    <property type="component" value="Unassembled WGS sequence"/>
</dbReference>
<reference evidence="1 2" key="1">
    <citation type="journal article" date="2014" name="Int. J. Syst. Evol. Microbiol.">
        <title>Complete genome sequence of Corynebacterium casei LMG S-19264T (=DSM 44701T), isolated from a smear-ripened cheese.</title>
        <authorList>
            <consortium name="US DOE Joint Genome Institute (JGI-PGF)"/>
            <person name="Walter F."/>
            <person name="Albersmeier A."/>
            <person name="Kalinowski J."/>
            <person name="Ruckert C."/>
        </authorList>
    </citation>
    <scope>NUCLEOTIDE SEQUENCE [LARGE SCALE GENOMIC DNA]</scope>
    <source>
        <strain evidence="1 2">KCTC 23968</strain>
    </source>
</reference>